<accession>A0A8D8XBS9</accession>
<dbReference type="AlphaFoldDB" id="A0A8D8XBS9"/>
<dbReference type="GO" id="GO:0003676">
    <property type="term" value="F:nucleic acid binding"/>
    <property type="evidence" value="ECO:0007669"/>
    <property type="project" value="InterPro"/>
</dbReference>
<protein>
    <recommendedName>
        <fullName evidence="2">Transposase</fullName>
    </recommendedName>
</protein>
<sequence length="198" mass="22336">MSDEAHFHLSGYVNKQNCRFWGTENPRICHEEPLHSLKVTVWCGVYAGKLISPYFFQDDVGNTVNVNRAMVNEFLLPQLDELGLENMWFQQDGATTHTAIDLLKQAFPGRLISRFGDIHFSARSPDLTVLDFFLRGFLKSRVSVNRPQTLDALKENICQEGENLSVDVLKKVMENALKSAQHCIDAGGGHLLDIIFAN</sequence>
<dbReference type="InterPro" id="IPR036397">
    <property type="entry name" value="RNaseH_sf"/>
</dbReference>
<dbReference type="PANTHER" id="PTHR47326:SF1">
    <property type="entry name" value="HTH PSQ-TYPE DOMAIN-CONTAINING PROTEIN"/>
    <property type="match status" value="1"/>
</dbReference>
<evidence type="ECO:0008006" key="2">
    <source>
        <dbReference type="Google" id="ProtNLM"/>
    </source>
</evidence>
<proteinExistence type="predicted"/>
<dbReference type="EMBL" id="HBUF01291129">
    <property type="protein sequence ID" value="CAG6689269.1"/>
    <property type="molecule type" value="Transcribed_RNA"/>
</dbReference>
<dbReference type="Gene3D" id="3.30.420.10">
    <property type="entry name" value="Ribonuclease H-like superfamily/Ribonuclease H"/>
    <property type="match status" value="1"/>
</dbReference>
<organism evidence="1">
    <name type="scientific">Cacopsylla melanoneura</name>
    <dbReference type="NCBI Taxonomy" id="428564"/>
    <lineage>
        <taxon>Eukaryota</taxon>
        <taxon>Metazoa</taxon>
        <taxon>Ecdysozoa</taxon>
        <taxon>Arthropoda</taxon>
        <taxon>Hexapoda</taxon>
        <taxon>Insecta</taxon>
        <taxon>Pterygota</taxon>
        <taxon>Neoptera</taxon>
        <taxon>Paraneoptera</taxon>
        <taxon>Hemiptera</taxon>
        <taxon>Sternorrhyncha</taxon>
        <taxon>Psylloidea</taxon>
        <taxon>Psyllidae</taxon>
        <taxon>Psyllinae</taxon>
        <taxon>Cacopsylla</taxon>
    </lineage>
</organism>
<reference evidence="1" key="1">
    <citation type="submission" date="2021-05" db="EMBL/GenBank/DDBJ databases">
        <authorList>
            <person name="Alioto T."/>
            <person name="Alioto T."/>
            <person name="Gomez Garrido J."/>
        </authorList>
    </citation>
    <scope>NUCLEOTIDE SEQUENCE</scope>
</reference>
<evidence type="ECO:0000313" key="1">
    <source>
        <dbReference type="EMBL" id="CAG6689269.1"/>
    </source>
</evidence>
<name>A0A8D8XBS9_9HEMI</name>
<dbReference type="PANTHER" id="PTHR47326">
    <property type="entry name" value="TRANSPOSABLE ELEMENT TC3 TRANSPOSASE-LIKE PROTEIN"/>
    <property type="match status" value="1"/>
</dbReference>